<dbReference type="GeneID" id="78775655"/>
<dbReference type="CTD" id="78775655"/>
<reference evidence="3 4" key="1">
    <citation type="submission" date="2019-12" db="EMBL/GenBank/DDBJ databases">
        <title>Chromosome-level assembly of the Caenorhabditis remanei genome.</title>
        <authorList>
            <person name="Teterina A.A."/>
            <person name="Willis J.H."/>
            <person name="Phillips P.C."/>
        </authorList>
    </citation>
    <scope>NUCLEOTIDE SEQUENCE [LARGE SCALE GENOMIC DNA]</scope>
    <source>
        <strain evidence="3 4">PX506</strain>
        <tissue evidence="3">Whole organism</tissue>
    </source>
</reference>
<protein>
    <submittedName>
        <fullName evidence="3">Uncharacterized protein</fullName>
    </submittedName>
</protein>
<organism evidence="3 4">
    <name type="scientific">Caenorhabditis remanei</name>
    <name type="common">Caenorhabditis vulgaris</name>
    <dbReference type="NCBI Taxonomy" id="31234"/>
    <lineage>
        <taxon>Eukaryota</taxon>
        <taxon>Metazoa</taxon>
        <taxon>Ecdysozoa</taxon>
        <taxon>Nematoda</taxon>
        <taxon>Chromadorea</taxon>
        <taxon>Rhabditida</taxon>
        <taxon>Rhabditina</taxon>
        <taxon>Rhabditomorpha</taxon>
        <taxon>Rhabditoidea</taxon>
        <taxon>Rhabditidae</taxon>
        <taxon>Peloderinae</taxon>
        <taxon>Caenorhabditis</taxon>
    </lineage>
</organism>
<dbReference type="AlphaFoldDB" id="A0A6A5GQ24"/>
<name>A0A6A5GQ24_CAERE</name>
<feature type="region of interest" description="Disordered" evidence="1">
    <location>
        <begin position="168"/>
        <end position="188"/>
    </location>
</feature>
<feature type="compositionally biased region" description="Polar residues" evidence="1">
    <location>
        <begin position="168"/>
        <end position="180"/>
    </location>
</feature>
<evidence type="ECO:0000313" key="4">
    <source>
        <dbReference type="Proteomes" id="UP000483820"/>
    </source>
</evidence>
<accession>A0A6A5GQ24</accession>
<dbReference type="KEGG" id="crq:GCK72_012932"/>
<dbReference type="RefSeq" id="XP_053584282.1">
    <property type="nucleotide sequence ID" value="XM_053729510.1"/>
</dbReference>
<evidence type="ECO:0000313" key="3">
    <source>
        <dbReference type="EMBL" id="KAF1756482.1"/>
    </source>
</evidence>
<comment type="caution">
    <text evidence="3">The sequence shown here is derived from an EMBL/GenBank/DDBJ whole genome shotgun (WGS) entry which is preliminary data.</text>
</comment>
<dbReference type="EMBL" id="WUAV01000004">
    <property type="protein sequence ID" value="KAF1756482.1"/>
    <property type="molecule type" value="Genomic_DNA"/>
</dbReference>
<evidence type="ECO:0000256" key="1">
    <source>
        <dbReference type="SAM" id="MobiDB-lite"/>
    </source>
</evidence>
<sequence length="188" mass="21652">MVLTVTKNVIRDLSRHSDFLMPSKLSGKRGKRCNCMDPLRDIRSKYTSQCKIFCTFREIRYRGGLGIRCELLQDLETIRFIIDDQLGKDEAIFHFRDGRILEYSDVIAKCPSEVPSIQDGVNLLEFYNNKLKKNITDEQFVLMDKQGRYHPISELFIAKVPTPCSSCQNLPQSPSTNSPKLNEDTQKV</sequence>
<evidence type="ECO:0000313" key="2">
    <source>
        <dbReference type="EMBL" id="KAF1756479.1"/>
    </source>
</evidence>
<proteinExistence type="predicted"/>
<dbReference type="EMBL" id="WUAV01000004">
    <property type="protein sequence ID" value="KAF1756479.1"/>
    <property type="molecule type" value="Genomic_DNA"/>
</dbReference>
<gene>
    <name evidence="2" type="ORF">GCK72_012932</name>
    <name evidence="3" type="ORF">GCK72_012935</name>
</gene>
<dbReference type="Proteomes" id="UP000483820">
    <property type="component" value="Chromosome IV"/>
</dbReference>